<feature type="domain" description="Glycosyltransferase 2-like" evidence="1">
    <location>
        <begin position="3"/>
        <end position="146"/>
    </location>
</feature>
<dbReference type="Pfam" id="PF00535">
    <property type="entry name" value="Glycos_transf_2"/>
    <property type="match status" value="1"/>
</dbReference>
<evidence type="ECO:0000313" key="2">
    <source>
        <dbReference type="EMBL" id="QYJ67491.1"/>
    </source>
</evidence>
<dbReference type="EMBL" id="CP080429">
    <property type="protein sequence ID" value="QYJ67491.1"/>
    <property type="molecule type" value="Genomic_DNA"/>
</dbReference>
<dbReference type="SUPFAM" id="SSF53448">
    <property type="entry name" value="Nucleotide-diphospho-sugar transferases"/>
    <property type="match status" value="1"/>
</dbReference>
<proteinExistence type="predicted"/>
<dbReference type="InterPro" id="IPR001173">
    <property type="entry name" value="Glyco_trans_2-like"/>
</dbReference>
<dbReference type="PANTHER" id="PTHR43685">
    <property type="entry name" value="GLYCOSYLTRANSFERASE"/>
    <property type="match status" value="1"/>
</dbReference>
<dbReference type="InterPro" id="IPR050834">
    <property type="entry name" value="Glycosyltransf_2"/>
</dbReference>
<evidence type="ECO:0000259" key="1">
    <source>
        <dbReference type="Pfam" id="PF00535"/>
    </source>
</evidence>
<dbReference type="Proteomes" id="UP000825381">
    <property type="component" value="Chromosome"/>
</dbReference>
<dbReference type="CDD" id="cd00761">
    <property type="entry name" value="Glyco_tranf_GTA_type"/>
    <property type="match status" value="1"/>
</dbReference>
<reference evidence="2 3" key="1">
    <citation type="submission" date="2021-07" db="EMBL/GenBank/DDBJ databases">
        <title>Flavobacterium WSW3-B6 sp.nov, isolated from seaweed.</title>
        <authorList>
            <person name="Muhammad N."/>
            <person name="Ho H."/>
            <person name="Lee Y.-J."/>
            <person name="Nguyen T."/>
            <person name="Ho J."/>
            <person name="Kim S.-G."/>
        </authorList>
    </citation>
    <scope>NUCLEOTIDE SEQUENCE [LARGE SCALE GENOMIC DNA]</scope>
    <source>
        <strain evidence="2 3">WSW3-B6</strain>
    </source>
</reference>
<dbReference type="PANTHER" id="PTHR43685:SF2">
    <property type="entry name" value="GLYCOSYLTRANSFERASE 2-LIKE DOMAIN-CONTAINING PROTEIN"/>
    <property type="match status" value="1"/>
</dbReference>
<organism evidence="2 3">
    <name type="scientific">Flavobacterium litorale</name>
    <dbReference type="NCBI Taxonomy" id="2856519"/>
    <lineage>
        <taxon>Bacteria</taxon>
        <taxon>Pseudomonadati</taxon>
        <taxon>Bacteroidota</taxon>
        <taxon>Flavobacteriia</taxon>
        <taxon>Flavobacteriales</taxon>
        <taxon>Flavobacteriaceae</taxon>
        <taxon>Flavobacterium</taxon>
    </lineage>
</organism>
<accession>A0ABX8V8Y4</accession>
<evidence type="ECO:0000313" key="3">
    <source>
        <dbReference type="Proteomes" id="UP000825381"/>
    </source>
</evidence>
<dbReference type="Gene3D" id="3.90.550.10">
    <property type="entry name" value="Spore Coat Polysaccharide Biosynthesis Protein SpsA, Chain A"/>
    <property type="match status" value="1"/>
</dbReference>
<sequence>MLSILIPTYNYNVLPMVEQLYRQAESCNIAYEILVFDDASADEIQQAENQKINQLPHCNYTILPKNIGRSAIRNLLAQKANYDWLLFLDADTIPVSDTFIKNYLPHLNDDEKVVYGGIKYQEEKPDTDKLLRWVYGNEREALPAEERVENPHLSLLTLNFAIKKTIFSKVAFNETIPNLRHEDTLFSYDLKQEFITVEHIDNAVYHLGLDTSSIFIKKSEEAVIGLKYLLDNNLLGKDYLRLTKMYYKLIKWHLKPIAAWFFGISRKTFIRNFTSTYPSMFLFDIYRLCYLCSL</sequence>
<protein>
    <submittedName>
        <fullName evidence="2">Glycosyltransferase</fullName>
    </submittedName>
</protein>
<gene>
    <name evidence="2" type="ORF">K1I41_07965</name>
</gene>
<dbReference type="InterPro" id="IPR029044">
    <property type="entry name" value="Nucleotide-diphossugar_trans"/>
</dbReference>
<keyword evidence="3" id="KW-1185">Reference proteome</keyword>
<dbReference type="RefSeq" id="WP_220639836.1">
    <property type="nucleotide sequence ID" value="NZ_CP080429.1"/>
</dbReference>
<name>A0ABX8V8Y4_9FLAO</name>